<dbReference type="Gene3D" id="3.30.470.20">
    <property type="entry name" value="ATP-grasp fold, B domain"/>
    <property type="match status" value="1"/>
</dbReference>
<organism evidence="8 9">
    <name type="scientific">Mycolicibacterium novocastrense</name>
    <name type="common">Mycobacterium novocastrense</name>
    <dbReference type="NCBI Taxonomy" id="59813"/>
    <lineage>
        <taxon>Bacteria</taxon>
        <taxon>Bacillati</taxon>
        <taxon>Actinomycetota</taxon>
        <taxon>Actinomycetes</taxon>
        <taxon>Mycobacteriales</taxon>
        <taxon>Mycobacteriaceae</taxon>
        <taxon>Mycolicibacterium</taxon>
    </lineage>
</organism>
<evidence type="ECO:0000256" key="6">
    <source>
        <dbReference type="SAM" id="MobiDB-lite"/>
    </source>
</evidence>
<comment type="caution">
    <text evidence="8">The sequence shown here is derived from an EMBL/GenBank/DDBJ whole genome shotgun (WGS) entry which is preliminary data.</text>
</comment>
<accession>A0AAW5SF51</accession>
<evidence type="ECO:0000256" key="5">
    <source>
        <dbReference type="PROSITE-ProRule" id="PRU00409"/>
    </source>
</evidence>
<dbReference type="GO" id="GO:0016740">
    <property type="term" value="F:transferase activity"/>
    <property type="evidence" value="ECO:0007669"/>
    <property type="project" value="UniProtKB-KW"/>
</dbReference>
<dbReference type="PANTHER" id="PTHR43055:SF1">
    <property type="entry name" value="FORMATE-DEPENDENT PHOSPHORIBOSYLGLYCINAMIDE FORMYLTRANSFERASE"/>
    <property type="match status" value="1"/>
</dbReference>
<dbReference type="PANTHER" id="PTHR43055">
    <property type="entry name" value="FORMATE-DEPENDENT PHOSPHORIBOSYLGLYCINAMIDE FORMYLTRANSFERASE"/>
    <property type="match status" value="1"/>
</dbReference>
<evidence type="ECO:0000256" key="4">
    <source>
        <dbReference type="ARBA" id="ARBA00022840"/>
    </source>
</evidence>
<dbReference type="PROSITE" id="PS50975">
    <property type="entry name" value="ATP_GRASP"/>
    <property type="match status" value="1"/>
</dbReference>
<feature type="compositionally biased region" description="Low complexity" evidence="6">
    <location>
        <begin position="1"/>
        <end position="16"/>
    </location>
</feature>
<keyword evidence="2 5" id="KW-0547">Nucleotide-binding</keyword>
<dbReference type="GO" id="GO:0005524">
    <property type="term" value="F:ATP binding"/>
    <property type="evidence" value="ECO:0007669"/>
    <property type="project" value="UniProtKB-UniRule"/>
</dbReference>
<evidence type="ECO:0000256" key="2">
    <source>
        <dbReference type="ARBA" id="ARBA00022741"/>
    </source>
</evidence>
<dbReference type="GO" id="GO:0006164">
    <property type="term" value="P:purine nucleotide biosynthetic process"/>
    <property type="evidence" value="ECO:0007669"/>
    <property type="project" value="UniProtKB-KW"/>
</dbReference>
<dbReference type="GO" id="GO:0046872">
    <property type="term" value="F:metal ion binding"/>
    <property type="evidence" value="ECO:0007669"/>
    <property type="project" value="InterPro"/>
</dbReference>
<dbReference type="SUPFAM" id="SSF56059">
    <property type="entry name" value="Glutathione synthetase ATP-binding domain-like"/>
    <property type="match status" value="1"/>
</dbReference>
<dbReference type="GO" id="GO:0016874">
    <property type="term" value="F:ligase activity"/>
    <property type="evidence" value="ECO:0007669"/>
    <property type="project" value="UniProtKB-KW"/>
</dbReference>
<dbReference type="InterPro" id="IPR011761">
    <property type="entry name" value="ATP-grasp"/>
</dbReference>
<proteinExistence type="predicted"/>
<dbReference type="InterPro" id="IPR016185">
    <property type="entry name" value="PreATP-grasp_dom_sf"/>
</dbReference>
<reference evidence="8" key="1">
    <citation type="submission" date="2020-07" db="EMBL/GenBank/DDBJ databases">
        <authorList>
            <person name="Pettersson B.M.F."/>
            <person name="Behra P.R.K."/>
            <person name="Ramesh M."/>
            <person name="Das S."/>
            <person name="Dasgupta S."/>
            <person name="Kirsebom L.A."/>
        </authorList>
    </citation>
    <scope>NUCLEOTIDE SEQUENCE</scope>
    <source>
        <strain evidence="8">DSM 44203</strain>
    </source>
</reference>
<keyword evidence="1" id="KW-0436">Ligase</keyword>
<dbReference type="InterPro" id="IPR003135">
    <property type="entry name" value="ATP-grasp_carboxylate-amine"/>
</dbReference>
<keyword evidence="8" id="KW-0808">Transferase</keyword>
<dbReference type="EC" id="2.1.2.-" evidence="8"/>
<keyword evidence="3" id="KW-0658">Purine biosynthesis</keyword>
<evidence type="ECO:0000313" key="8">
    <source>
        <dbReference type="EMBL" id="MCV7022829.1"/>
    </source>
</evidence>
<dbReference type="EMBL" id="JACKTI010000020">
    <property type="protein sequence ID" value="MCV7022829.1"/>
    <property type="molecule type" value="Genomic_DNA"/>
</dbReference>
<dbReference type="Gene3D" id="3.40.50.20">
    <property type="match status" value="1"/>
</dbReference>
<dbReference type="Pfam" id="PF02222">
    <property type="entry name" value="ATP-grasp"/>
    <property type="match status" value="1"/>
</dbReference>
<sequence>MAPVSSDADAAAEPASGTEPEATVADDPRAHSSPTVLLLGAGENGHDLVVALQHLGAAVVAAETHSDAPAHAVADDARVVELADGEQLSALIAAVRPDYVVSATDAVAADALEAAEAAGIEVVPSARSTRLSLDREGLRRLAADELGLPTAPFWFAGSVTELEAIADHAGFPLVVKPLVALPGEGQSVLLRPDDVEPAWERAVSAGGRFPHDRVLAETVVEIDYEVTLLTVRTGDGPAGLHFSEPIGHRQVDGFAGELVVESWQPQPMGTAGLDAAKSIAARVVNALGGRGVFAVELLVRGDEVYFSDVTARPTDSAVVTVRSQRLDVYELHARAVLGLPVDTIMISPAAAELVYGTGDLDRAALVAGLATALQVPESDARVYATQAPATTARHRLSLALSTAADVTTARDRVQQVSTALRRLWER</sequence>
<dbReference type="GO" id="GO:0005829">
    <property type="term" value="C:cytosol"/>
    <property type="evidence" value="ECO:0007669"/>
    <property type="project" value="TreeGrafter"/>
</dbReference>
<feature type="region of interest" description="Disordered" evidence="6">
    <location>
        <begin position="1"/>
        <end position="38"/>
    </location>
</feature>
<evidence type="ECO:0000313" key="9">
    <source>
        <dbReference type="Proteomes" id="UP001207528"/>
    </source>
</evidence>
<keyword evidence="4 5" id="KW-0067">ATP-binding</keyword>
<feature type="domain" description="ATP-grasp" evidence="7">
    <location>
        <begin position="140"/>
        <end position="337"/>
    </location>
</feature>
<evidence type="ECO:0000259" key="7">
    <source>
        <dbReference type="PROSITE" id="PS50975"/>
    </source>
</evidence>
<dbReference type="Proteomes" id="UP001207528">
    <property type="component" value="Unassembled WGS sequence"/>
</dbReference>
<dbReference type="Gene3D" id="3.30.1490.20">
    <property type="entry name" value="ATP-grasp fold, A domain"/>
    <property type="match status" value="1"/>
</dbReference>
<evidence type="ECO:0000256" key="1">
    <source>
        <dbReference type="ARBA" id="ARBA00022598"/>
    </source>
</evidence>
<protein>
    <submittedName>
        <fullName evidence="8">Formate-dependent phosphoribosylglycinamide formyltransferase</fullName>
        <ecNumber evidence="8">2.1.2.-</ecNumber>
    </submittedName>
</protein>
<dbReference type="NCBIfam" id="NF006766">
    <property type="entry name" value="PRK09288.1"/>
    <property type="match status" value="1"/>
</dbReference>
<dbReference type="AlphaFoldDB" id="A0AAW5SF51"/>
<dbReference type="InterPro" id="IPR013815">
    <property type="entry name" value="ATP_grasp_subdomain_1"/>
</dbReference>
<gene>
    <name evidence="8" type="primary">purT</name>
    <name evidence="8" type="ORF">H7I77_05605</name>
</gene>
<dbReference type="SUPFAM" id="SSF52440">
    <property type="entry name" value="PreATP-grasp domain"/>
    <property type="match status" value="1"/>
</dbReference>
<name>A0AAW5SF51_MYCNV</name>
<reference evidence="8" key="2">
    <citation type="journal article" date="2022" name="BMC Genomics">
        <title>Comparative genome analysis of mycobacteria focusing on tRNA and non-coding RNA.</title>
        <authorList>
            <person name="Behra P.R.K."/>
            <person name="Pettersson B.M.F."/>
            <person name="Ramesh M."/>
            <person name="Das S."/>
            <person name="Dasgupta S."/>
            <person name="Kirsebom L.A."/>
        </authorList>
    </citation>
    <scope>NUCLEOTIDE SEQUENCE</scope>
    <source>
        <strain evidence="8">DSM 44203</strain>
    </source>
</reference>
<evidence type="ECO:0000256" key="3">
    <source>
        <dbReference type="ARBA" id="ARBA00022755"/>
    </source>
</evidence>